<sequence length="101" mass="11224">MKTKPIPIIITLAAALLSCVISIVEHVEFSVFVSRLLVVVLVFLTMGTIIKMILDYSFRTLEPTVPIDEQMDAIMPDEPSEEMPQEDVATTEENPSESEEG</sequence>
<keyword evidence="2" id="KW-0812">Transmembrane</keyword>
<proteinExistence type="predicted"/>
<evidence type="ECO:0000313" key="3">
    <source>
        <dbReference type="EMBL" id="MBE5919259.1"/>
    </source>
</evidence>
<evidence type="ECO:0008006" key="5">
    <source>
        <dbReference type="Google" id="ProtNLM"/>
    </source>
</evidence>
<comment type="caution">
    <text evidence="3">The sequence shown here is derived from an EMBL/GenBank/DDBJ whole genome shotgun (WGS) entry which is preliminary data.</text>
</comment>
<organism evidence="3 4">
    <name type="scientific">Pseudobutyrivibrio ruminis</name>
    <dbReference type="NCBI Taxonomy" id="46206"/>
    <lineage>
        <taxon>Bacteria</taxon>
        <taxon>Bacillati</taxon>
        <taxon>Bacillota</taxon>
        <taxon>Clostridia</taxon>
        <taxon>Lachnospirales</taxon>
        <taxon>Lachnospiraceae</taxon>
        <taxon>Pseudobutyrivibrio</taxon>
    </lineage>
</organism>
<accession>A0A927YLX3</accession>
<reference evidence="3" key="1">
    <citation type="submission" date="2019-04" db="EMBL/GenBank/DDBJ databases">
        <title>Evolution of Biomass-Degrading Anaerobic Consortia Revealed by Metagenomics.</title>
        <authorList>
            <person name="Peng X."/>
        </authorList>
    </citation>
    <scope>NUCLEOTIDE SEQUENCE</scope>
    <source>
        <strain evidence="3">SIG311</strain>
    </source>
</reference>
<evidence type="ECO:0000256" key="2">
    <source>
        <dbReference type="SAM" id="Phobius"/>
    </source>
</evidence>
<gene>
    <name evidence="3" type="ORF">E7272_05370</name>
</gene>
<protein>
    <recommendedName>
        <fullName evidence="5">Lipoprotein</fullName>
    </recommendedName>
</protein>
<feature type="region of interest" description="Disordered" evidence="1">
    <location>
        <begin position="71"/>
        <end position="101"/>
    </location>
</feature>
<dbReference type="PROSITE" id="PS51257">
    <property type="entry name" value="PROKAR_LIPOPROTEIN"/>
    <property type="match status" value="1"/>
</dbReference>
<dbReference type="EMBL" id="SVER01000011">
    <property type="protein sequence ID" value="MBE5919259.1"/>
    <property type="molecule type" value="Genomic_DNA"/>
</dbReference>
<evidence type="ECO:0000313" key="4">
    <source>
        <dbReference type="Proteomes" id="UP000766246"/>
    </source>
</evidence>
<dbReference type="Proteomes" id="UP000766246">
    <property type="component" value="Unassembled WGS sequence"/>
</dbReference>
<name>A0A927YLX3_9FIRM</name>
<evidence type="ECO:0000256" key="1">
    <source>
        <dbReference type="SAM" id="MobiDB-lite"/>
    </source>
</evidence>
<feature type="transmembrane region" description="Helical" evidence="2">
    <location>
        <begin position="32"/>
        <end position="54"/>
    </location>
</feature>
<keyword evidence="2" id="KW-0472">Membrane</keyword>
<dbReference type="AlphaFoldDB" id="A0A927YLX3"/>
<keyword evidence="2" id="KW-1133">Transmembrane helix</keyword>